<keyword evidence="1" id="KW-0677">Repeat</keyword>
<dbReference type="SUPFAM" id="SSF53335">
    <property type="entry name" value="S-adenosyl-L-methionine-dependent methyltransferases"/>
    <property type="match status" value="1"/>
</dbReference>
<dbReference type="STRING" id="157072.A0A024UWS8"/>
<evidence type="ECO:0000256" key="2">
    <source>
        <dbReference type="ARBA" id="ARBA00022803"/>
    </source>
</evidence>
<dbReference type="PROSITE" id="PS50005">
    <property type="entry name" value="TPR"/>
    <property type="match status" value="1"/>
</dbReference>
<evidence type="ECO:0000256" key="3">
    <source>
        <dbReference type="PROSITE-ProRule" id="PRU00339"/>
    </source>
</evidence>
<dbReference type="RefSeq" id="XP_008861554.1">
    <property type="nucleotide sequence ID" value="XM_008863332.1"/>
</dbReference>
<dbReference type="GeneID" id="20077563"/>
<dbReference type="Pfam" id="PF07719">
    <property type="entry name" value="TPR_2"/>
    <property type="match status" value="1"/>
</dbReference>
<dbReference type="VEuPathDB" id="FungiDB:H310_00513"/>
<dbReference type="AlphaFoldDB" id="A0A024UWS8"/>
<dbReference type="GO" id="GO:0005886">
    <property type="term" value="C:plasma membrane"/>
    <property type="evidence" value="ECO:0007669"/>
    <property type="project" value="TreeGrafter"/>
</dbReference>
<dbReference type="InterPro" id="IPR013105">
    <property type="entry name" value="TPR_2"/>
</dbReference>
<name>A0A024UWS8_9STRA</name>
<dbReference type="GO" id="GO:0016197">
    <property type="term" value="P:endosomal transport"/>
    <property type="evidence" value="ECO:0007669"/>
    <property type="project" value="TreeGrafter"/>
</dbReference>
<organism evidence="4">
    <name type="scientific">Aphanomyces invadans</name>
    <dbReference type="NCBI Taxonomy" id="157072"/>
    <lineage>
        <taxon>Eukaryota</taxon>
        <taxon>Sar</taxon>
        <taxon>Stramenopiles</taxon>
        <taxon>Oomycota</taxon>
        <taxon>Saprolegniomycetes</taxon>
        <taxon>Saprolegniales</taxon>
        <taxon>Verrucalvaceae</taxon>
        <taxon>Aphanomyces</taxon>
    </lineage>
</organism>
<dbReference type="GO" id="GO:0005794">
    <property type="term" value="C:Golgi apparatus"/>
    <property type="evidence" value="ECO:0007669"/>
    <property type="project" value="TreeGrafter"/>
</dbReference>
<gene>
    <name evidence="4" type="ORF">H310_00513</name>
</gene>
<protein>
    <submittedName>
        <fullName evidence="4">Uncharacterized protein</fullName>
    </submittedName>
</protein>
<dbReference type="PANTHER" id="PTHR34009">
    <property type="entry name" value="PROTEIN STAR"/>
    <property type="match status" value="1"/>
</dbReference>
<reference evidence="4" key="1">
    <citation type="submission" date="2013-12" db="EMBL/GenBank/DDBJ databases">
        <title>The Genome Sequence of Aphanomyces invadans NJM9701.</title>
        <authorList>
            <consortium name="The Broad Institute Genomics Platform"/>
            <person name="Russ C."/>
            <person name="Tyler B."/>
            <person name="van West P."/>
            <person name="Dieguez-Uribeondo J."/>
            <person name="Young S.K."/>
            <person name="Zeng Q."/>
            <person name="Gargeya S."/>
            <person name="Fitzgerald M."/>
            <person name="Abouelleil A."/>
            <person name="Alvarado L."/>
            <person name="Chapman S.B."/>
            <person name="Gainer-Dewar J."/>
            <person name="Goldberg J."/>
            <person name="Griggs A."/>
            <person name="Gujja S."/>
            <person name="Hansen M."/>
            <person name="Howarth C."/>
            <person name="Imamovic A."/>
            <person name="Ireland A."/>
            <person name="Larimer J."/>
            <person name="McCowan C."/>
            <person name="Murphy C."/>
            <person name="Pearson M."/>
            <person name="Poon T.W."/>
            <person name="Priest M."/>
            <person name="Roberts A."/>
            <person name="Saif S."/>
            <person name="Shea T."/>
            <person name="Sykes S."/>
            <person name="Wortman J."/>
            <person name="Nusbaum C."/>
            <person name="Birren B."/>
        </authorList>
    </citation>
    <scope>NUCLEOTIDE SEQUENCE [LARGE SCALE GENOMIC DNA]</scope>
    <source>
        <strain evidence="4">NJM9701</strain>
    </source>
</reference>
<sequence length="460" mass="52315">MPVCRRTPPSRRKVNDWLIKHSFNVTSQGGEDGVIEKVFSVIGAHETTTGECPDARWCVEFGAWDGKHLSNTWKLLYQENWHGVLIEADKTRCDQMANMYANHSRVQVIHAFVTFEGPMSLDEILQRANAPTRVDLISIDIDGADYHIWDSLHAIHPKVVVIEFNPTIPNNVVYIQDKDMSVYHGSSLAALVELGKSKGYELVSTTTFNGVFVQQQYFPLFNMDDNSIDTMHDVPMPTELFQLYDGTLKITGVKKLIWKQQPIAEKDIQVLSTAQRRFPFIPPDIEHDIACAEAMFLEATKNSHNQLDTAKHFLDLVQRWSAHCTYPNEDIRRFAGYAITLARGDSSVAGGLFAFYTQTAEVHLNANAPQHAIQWLKQALYLPIVVHESLDQRAQLFTRLGDAYIRAHRYDKAEFWLQTALALQPNCKVTLKAMAKLYTKQGNIDGQEKTVDLLRQIERD</sequence>
<evidence type="ECO:0000313" key="4">
    <source>
        <dbReference type="EMBL" id="ETW10143.1"/>
    </source>
</evidence>
<dbReference type="OrthoDB" id="288590at2759"/>
<dbReference type="InterPro" id="IPR019734">
    <property type="entry name" value="TPR_rpt"/>
</dbReference>
<dbReference type="InterPro" id="IPR011990">
    <property type="entry name" value="TPR-like_helical_dom_sf"/>
</dbReference>
<dbReference type="InterPro" id="IPR053202">
    <property type="entry name" value="EGF_Rcpt_Signaling_Reg"/>
</dbReference>
<evidence type="ECO:0000256" key="1">
    <source>
        <dbReference type="ARBA" id="ARBA00022737"/>
    </source>
</evidence>
<feature type="repeat" description="TPR" evidence="3">
    <location>
        <begin position="394"/>
        <end position="427"/>
    </location>
</feature>
<dbReference type="eggNOG" id="ENOG502RNUC">
    <property type="taxonomic scope" value="Eukaryota"/>
</dbReference>
<keyword evidence="2 3" id="KW-0802">TPR repeat</keyword>
<dbReference type="SMART" id="SM00028">
    <property type="entry name" value="TPR"/>
    <property type="match status" value="1"/>
</dbReference>
<accession>A0A024UWS8</accession>
<proteinExistence type="predicted"/>
<dbReference type="GO" id="GO:0006888">
    <property type="term" value="P:endoplasmic reticulum to Golgi vesicle-mediated transport"/>
    <property type="evidence" value="ECO:0007669"/>
    <property type="project" value="TreeGrafter"/>
</dbReference>
<dbReference type="InterPro" id="IPR029063">
    <property type="entry name" value="SAM-dependent_MTases_sf"/>
</dbReference>
<dbReference type="EMBL" id="KI913952">
    <property type="protein sequence ID" value="ETW10143.1"/>
    <property type="molecule type" value="Genomic_DNA"/>
</dbReference>
<dbReference type="PANTHER" id="PTHR34009:SF2">
    <property type="entry name" value="PROTEIN STAR"/>
    <property type="match status" value="1"/>
</dbReference>
<dbReference type="GO" id="GO:0005789">
    <property type="term" value="C:endoplasmic reticulum membrane"/>
    <property type="evidence" value="ECO:0007669"/>
    <property type="project" value="TreeGrafter"/>
</dbReference>
<dbReference type="GO" id="GO:0031902">
    <property type="term" value="C:late endosome membrane"/>
    <property type="evidence" value="ECO:0007669"/>
    <property type="project" value="TreeGrafter"/>
</dbReference>
<dbReference type="SUPFAM" id="SSF48452">
    <property type="entry name" value="TPR-like"/>
    <property type="match status" value="1"/>
</dbReference>
<dbReference type="Gene3D" id="1.25.40.10">
    <property type="entry name" value="Tetratricopeptide repeat domain"/>
    <property type="match status" value="1"/>
</dbReference>